<evidence type="ECO:0000313" key="2">
    <source>
        <dbReference type="Proteomes" id="UP000724657"/>
    </source>
</evidence>
<proteinExistence type="predicted"/>
<dbReference type="AlphaFoldDB" id="A0A9E2KWV5"/>
<evidence type="ECO:0000313" key="1">
    <source>
        <dbReference type="EMBL" id="MBU3841861.1"/>
    </source>
</evidence>
<organism evidence="1 2">
    <name type="scientific">Candidatus Fusobacterium pullicola</name>
    <dbReference type="NCBI Taxonomy" id="2838601"/>
    <lineage>
        <taxon>Bacteria</taxon>
        <taxon>Fusobacteriati</taxon>
        <taxon>Fusobacteriota</taxon>
        <taxon>Fusobacteriia</taxon>
        <taxon>Fusobacteriales</taxon>
        <taxon>Fusobacteriaceae</taxon>
        <taxon>Fusobacterium</taxon>
    </lineage>
</organism>
<accession>A0A9E2KWV5</accession>
<name>A0A9E2KWV5_9FUSO</name>
<protein>
    <submittedName>
        <fullName evidence="1">Uncharacterized protein</fullName>
    </submittedName>
</protein>
<reference evidence="1" key="2">
    <citation type="submission" date="2021-04" db="EMBL/GenBank/DDBJ databases">
        <authorList>
            <person name="Gilroy R."/>
        </authorList>
    </citation>
    <scope>NUCLEOTIDE SEQUENCE</scope>
    <source>
        <strain evidence="1">A6-441</strain>
    </source>
</reference>
<reference evidence="1" key="1">
    <citation type="journal article" date="2021" name="PeerJ">
        <title>Extensive microbial diversity within the chicken gut microbiome revealed by metagenomics and culture.</title>
        <authorList>
            <person name="Gilroy R."/>
            <person name="Ravi A."/>
            <person name="Getino M."/>
            <person name="Pursley I."/>
            <person name="Horton D.L."/>
            <person name="Alikhan N.F."/>
            <person name="Baker D."/>
            <person name="Gharbi K."/>
            <person name="Hall N."/>
            <person name="Watson M."/>
            <person name="Adriaenssens E.M."/>
            <person name="Foster-Nyarko E."/>
            <person name="Jarju S."/>
            <person name="Secka A."/>
            <person name="Antonio M."/>
            <person name="Oren A."/>
            <person name="Chaudhuri R.R."/>
            <person name="La Ragione R."/>
            <person name="Hildebrand F."/>
            <person name="Pallen M.J."/>
        </authorList>
    </citation>
    <scope>NUCLEOTIDE SEQUENCE</scope>
    <source>
        <strain evidence="1">A6-441</strain>
    </source>
</reference>
<dbReference type="EMBL" id="JAHLFN010000019">
    <property type="protein sequence ID" value="MBU3841861.1"/>
    <property type="molecule type" value="Genomic_DNA"/>
</dbReference>
<comment type="caution">
    <text evidence="1">The sequence shown here is derived from an EMBL/GenBank/DDBJ whole genome shotgun (WGS) entry which is preliminary data.</text>
</comment>
<dbReference type="Proteomes" id="UP000724657">
    <property type="component" value="Unassembled WGS sequence"/>
</dbReference>
<gene>
    <name evidence="1" type="ORF">IAA47_02575</name>
</gene>
<sequence>MEKIKYFLLFLIINLITFGKSIDSIKDITFEVEEKLYMNNDTKKSEYVIKYIKPDFIRKEVLKPELNKGEIYIYSEGKKIVYLPLFDQISEENIVNGEDNTLESLNYIMKEKELKDGEMTLKNGITLKLEKLKKVSGYTLPESLTIYDGKIKVASLKIKNYRIDSNLNREELALHD</sequence>